<dbReference type="Proteomes" id="UP000822688">
    <property type="component" value="Chromosome 2"/>
</dbReference>
<dbReference type="SUPFAM" id="SSF52540">
    <property type="entry name" value="P-loop containing nucleoside triphosphate hydrolases"/>
    <property type="match status" value="1"/>
</dbReference>
<evidence type="ECO:0000256" key="1">
    <source>
        <dbReference type="ARBA" id="ARBA00022741"/>
    </source>
</evidence>
<feature type="domain" description="Helicase ATP-binding" evidence="6">
    <location>
        <begin position="221"/>
        <end position="388"/>
    </location>
</feature>
<reference evidence="7" key="1">
    <citation type="submission" date="2020-06" db="EMBL/GenBank/DDBJ databases">
        <title>WGS assembly of Ceratodon purpureus strain R40.</title>
        <authorList>
            <person name="Carey S.B."/>
            <person name="Jenkins J."/>
            <person name="Shu S."/>
            <person name="Lovell J.T."/>
            <person name="Sreedasyam A."/>
            <person name="Maumus F."/>
            <person name="Tiley G.P."/>
            <person name="Fernandez-Pozo N."/>
            <person name="Barry K."/>
            <person name="Chen C."/>
            <person name="Wang M."/>
            <person name="Lipzen A."/>
            <person name="Daum C."/>
            <person name="Saski C.A."/>
            <person name="Payton A.C."/>
            <person name="Mcbreen J.C."/>
            <person name="Conrad R.E."/>
            <person name="Kollar L.M."/>
            <person name="Olsson S."/>
            <person name="Huttunen S."/>
            <person name="Landis J.B."/>
            <person name="Wickett N.J."/>
            <person name="Johnson M.G."/>
            <person name="Rensing S.A."/>
            <person name="Grimwood J."/>
            <person name="Schmutz J."/>
            <person name="Mcdaniel S.F."/>
        </authorList>
    </citation>
    <scope>NUCLEOTIDE SEQUENCE</scope>
    <source>
        <strain evidence="7">R40</strain>
    </source>
</reference>
<dbReference type="GO" id="GO:0016787">
    <property type="term" value="F:hydrolase activity"/>
    <property type="evidence" value="ECO:0007669"/>
    <property type="project" value="UniProtKB-KW"/>
</dbReference>
<keyword evidence="4" id="KW-0067">ATP-binding</keyword>
<name>A0A8T0J167_CERPU</name>
<evidence type="ECO:0000256" key="3">
    <source>
        <dbReference type="ARBA" id="ARBA00022806"/>
    </source>
</evidence>
<feature type="compositionally biased region" description="Basic residues" evidence="5">
    <location>
        <begin position="36"/>
        <end position="45"/>
    </location>
</feature>
<evidence type="ECO:0000256" key="4">
    <source>
        <dbReference type="ARBA" id="ARBA00022840"/>
    </source>
</evidence>
<feature type="region of interest" description="Disordered" evidence="5">
    <location>
        <begin position="1"/>
        <end position="150"/>
    </location>
</feature>
<feature type="compositionally biased region" description="Polar residues" evidence="5">
    <location>
        <begin position="124"/>
        <end position="136"/>
    </location>
</feature>
<dbReference type="GO" id="GO:0005524">
    <property type="term" value="F:ATP binding"/>
    <property type="evidence" value="ECO:0007669"/>
    <property type="project" value="UniProtKB-KW"/>
</dbReference>
<gene>
    <name evidence="7" type="ORF">KC19_2G274500</name>
</gene>
<evidence type="ECO:0000256" key="5">
    <source>
        <dbReference type="SAM" id="MobiDB-lite"/>
    </source>
</evidence>
<feature type="compositionally biased region" description="Basic residues" evidence="5">
    <location>
        <begin position="10"/>
        <end position="22"/>
    </location>
</feature>
<feature type="compositionally biased region" description="Acidic residues" evidence="5">
    <location>
        <begin position="88"/>
        <end position="97"/>
    </location>
</feature>
<comment type="caution">
    <text evidence="7">The sequence shown here is derived from an EMBL/GenBank/DDBJ whole genome shotgun (WGS) entry which is preliminary data.</text>
</comment>
<dbReference type="PROSITE" id="PS51192">
    <property type="entry name" value="HELICASE_ATP_BIND_1"/>
    <property type="match status" value="1"/>
</dbReference>
<evidence type="ECO:0000313" key="7">
    <source>
        <dbReference type="EMBL" id="KAG0588859.1"/>
    </source>
</evidence>
<dbReference type="GO" id="GO:0003676">
    <property type="term" value="F:nucleic acid binding"/>
    <property type="evidence" value="ECO:0007669"/>
    <property type="project" value="InterPro"/>
</dbReference>
<dbReference type="InterPro" id="IPR027417">
    <property type="entry name" value="P-loop_NTPase"/>
</dbReference>
<keyword evidence="3" id="KW-0347">Helicase</keyword>
<organism evidence="7 8">
    <name type="scientific">Ceratodon purpureus</name>
    <name type="common">Fire moss</name>
    <name type="synonym">Dicranum purpureum</name>
    <dbReference type="NCBI Taxonomy" id="3225"/>
    <lineage>
        <taxon>Eukaryota</taxon>
        <taxon>Viridiplantae</taxon>
        <taxon>Streptophyta</taxon>
        <taxon>Embryophyta</taxon>
        <taxon>Bryophyta</taxon>
        <taxon>Bryophytina</taxon>
        <taxon>Bryopsida</taxon>
        <taxon>Dicranidae</taxon>
        <taxon>Pseudoditrichales</taxon>
        <taxon>Ditrichaceae</taxon>
        <taxon>Ceratodon</taxon>
    </lineage>
</organism>
<dbReference type="AlphaFoldDB" id="A0A8T0J167"/>
<sequence length="569" mass="61796">MAKGDDALAKKKNKAIRKRNRRAGAGTTEAIEGVQSHKRRRRAGTRRVCEAMCYSLPTPDDPFLNKKKHRKSSDSYQNNRPVERVDELADSDSDSELMTEKPLKKAKPGNANGVKGDNDKKSPARSNQRAQANGSQKGDGKVPSSRPLKKVVWDPSLDRVGLEAKGKKGDASTAAERAFQLAVSSIFEVRDSDDNSTEALGSAVGEFEPQWWQACAQGVGVLGSGCGTSCVQAYVVGAAPHVAVQRKLYGSTQGPIALFLVKSKEQALSVRQICKPLKKALNIHSVSLHSDASIEHQVSGLAMQTQDIVVATPDRLCELLNLSALSISSVSYVVVDGLDDLISDGFKEQLEIISQQLHKGLQVGVLSRTFSAETVSAVGNWLQHPIVRAVTEKNVPTSSACISQLVSVVTTQGSKVLKFDKILEQVRKNQESNQIKGDVLLLVKSIEEFPAMDLLLKHKFVPQIISEPAIAPREERRRILVAKFDTSIQPSLLSKVEVTINYDLCWPIQHYSQVLTGMARNSLNGRIETLCSGAAALQANDLVNLLEACGQSVPRPLLLLAQAAALLHK</sequence>
<evidence type="ECO:0000259" key="6">
    <source>
        <dbReference type="PROSITE" id="PS51192"/>
    </source>
</evidence>
<dbReference type="Pfam" id="PF00270">
    <property type="entry name" value="DEAD"/>
    <property type="match status" value="1"/>
</dbReference>
<dbReference type="GO" id="GO:0004386">
    <property type="term" value="F:helicase activity"/>
    <property type="evidence" value="ECO:0007669"/>
    <property type="project" value="UniProtKB-KW"/>
</dbReference>
<evidence type="ECO:0000256" key="2">
    <source>
        <dbReference type="ARBA" id="ARBA00022801"/>
    </source>
</evidence>
<dbReference type="InterPro" id="IPR014001">
    <property type="entry name" value="Helicase_ATP-bd"/>
</dbReference>
<dbReference type="Gene3D" id="3.40.50.300">
    <property type="entry name" value="P-loop containing nucleotide triphosphate hydrolases"/>
    <property type="match status" value="1"/>
</dbReference>
<keyword evidence="8" id="KW-1185">Reference proteome</keyword>
<proteinExistence type="predicted"/>
<dbReference type="InterPro" id="IPR011545">
    <property type="entry name" value="DEAD/DEAH_box_helicase_dom"/>
</dbReference>
<keyword evidence="1" id="KW-0547">Nucleotide-binding</keyword>
<dbReference type="EMBL" id="CM026422">
    <property type="protein sequence ID" value="KAG0588859.1"/>
    <property type="molecule type" value="Genomic_DNA"/>
</dbReference>
<evidence type="ECO:0000313" key="8">
    <source>
        <dbReference type="Proteomes" id="UP000822688"/>
    </source>
</evidence>
<dbReference type="PANTHER" id="PTHR47960">
    <property type="entry name" value="DEAD-BOX ATP-DEPENDENT RNA HELICASE 50"/>
    <property type="match status" value="1"/>
</dbReference>
<protein>
    <recommendedName>
        <fullName evidence="6">Helicase ATP-binding domain-containing protein</fullName>
    </recommendedName>
</protein>
<keyword evidence="2" id="KW-0378">Hydrolase</keyword>
<accession>A0A8T0J167</accession>